<name>F2D4E2_HORVV</name>
<accession>F2D4E2</accession>
<protein>
    <submittedName>
        <fullName evidence="2">Predicted protein</fullName>
    </submittedName>
</protein>
<reference evidence="2" key="1">
    <citation type="journal article" date="2011" name="Plant Physiol.">
        <title>Comprehensive sequence analysis of 24,783 barley full-length cDNAs derived from 12 clone libraries.</title>
        <authorList>
            <person name="Matsumoto T."/>
            <person name="Tanaka T."/>
            <person name="Sakai H."/>
            <person name="Amano N."/>
            <person name="Kanamori H."/>
            <person name="Kurita K."/>
            <person name="Kikuta A."/>
            <person name="Kamiya K."/>
            <person name="Yamamoto M."/>
            <person name="Ikawa H."/>
            <person name="Fujii N."/>
            <person name="Hori K."/>
            <person name="Itoh T."/>
            <person name="Sato K."/>
        </authorList>
    </citation>
    <scope>NUCLEOTIDE SEQUENCE</scope>
    <source>
        <tissue evidence="2">Shoot</tissue>
    </source>
</reference>
<evidence type="ECO:0000313" key="2">
    <source>
        <dbReference type="EMBL" id="BAJ89963.1"/>
    </source>
</evidence>
<organism evidence="2">
    <name type="scientific">Hordeum vulgare subsp. vulgare</name>
    <name type="common">Domesticated barley</name>
    <dbReference type="NCBI Taxonomy" id="112509"/>
    <lineage>
        <taxon>Eukaryota</taxon>
        <taxon>Viridiplantae</taxon>
        <taxon>Streptophyta</taxon>
        <taxon>Embryophyta</taxon>
        <taxon>Tracheophyta</taxon>
        <taxon>Spermatophyta</taxon>
        <taxon>Magnoliopsida</taxon>
        <taxon>Liliopsida</taxon>
        <taxon>Poales</taxon>
        <taxon>Poaceae</taxon>
        <taxon>BOP clade</taxon>
        <taxon>Pooideae</taxon>
        <taxon>Triticodae</taxon>
        <taxon>Triticeae</taxon>
        <taxon>Hordeinae</taxon>
        <taxon>Hordeum</taxon>
    </lineage>
</organism>
<sequence length="60" mass="6434">MYRERGLRRGTHLPPRGQVEPHRPARRGGRQGRAAVGDRDVGGAVVPGQRPQGGGRDVVA</sequence>
<dbReference type="EMBL" id="AK358751">
    <property type="protein sequence ID" value="BAJ89963.1"/>
    <property type="molecule type" value="mRNA"/>
</dbReference>
<dbReference type="AlphaFoldDB" id="F2D4E2"/>
<feature type="compositionally biased region" description="Gly residues" evidence="1">
    <location>
        <begin position="51"/>
        <end position="60"/>
    </location>
</feature>
<feature type="region of interest" description="Disordered" evidence="1">
    <location>
        <begin position="1"/>
        <end position="60"/>
    </location>
</feature>
<evidence type="ECO:0000256" key="1">
    <source>
        <dbReference type="SAM" id="MobiDB-lite"/>
    </source>
</evidence>
<proteinExistence type="evidence at transcript level"/>